<name>A0A143PRD1_LUTPR</name>
<dbReference type="Gene3D" id="6.10.10.120">
    <property type="entry name" value="Antitoxin ParD1-like"/>
    <property type="match status" value="1"/>
</dbReference>
<accession>A0A143PRD1</accession>
<reference evidence="1 2" key="1">
    <citation type="journal article" date="2016" name="Genome Announc.">
        <title>First Complete Genome Sequence of a Subdivision 6 Acidobacterium Strain.</title>
        <authorList>
            <person name="Huang S."/>
            <person name="Vieira S."/>
            <person name="Bunk B."/>
            <person name="Riedel T."/>
            <person name="Sproer C."/>
            <person name="Overmann J."/>
        </authorList>
    </citation>
    <scope>NUCLEOTIDE SEQUENCE [LARGE SCALE GENOMIC DNA]</scope>
    <source>
        <strain evidence="2">DSM 100886 HEG_-6_39</strain>
    </source>
</reference>
<dbReference type="InterPro" id="IPR038296">
    <property type="entry name" value="ParD_sf"/>
</dbReference>
<reference evidence="2" key="2">
    <citation type="submission" date="2016-04" db="EMBL/GenBank/DDBJ databases">
        <title>First Complete Genome Sequence of a Subdivision 6 Acidobacterium.</title>
        <authorList>
            <person name="Huang S."/>
            <person name="Vieira S."/>
            <person name="Bunk B."/>
            <person name="Riedel T."/>
            <person name="Sproeer C."/>
            <person name="Overmann J."/>
        </authorList>
    </citation>
    <scope>NUCLEOTIDE SEQUENCE [LARGE SCALE GENOMIC DNA]</scope>
    <source>
        <strain evidence="2">DSM 100886 HEG_-6_39</strain>
    </source>
</reference>
<gene>
    <name evidence="1" type="ORF">LuPra_03952</name>
</gene>
<organism evidence="1 2">
    <name type="scientific">Luteitalea pratensis</name>
    <dbReference type="NCBI Taxonomy" id="1855912"/>
    <lineage>
        <taxon>Bacteria</taxon>
        <taxon>Pseudomonadati</taxon>
        <taxon>Acidobacteriota</taxon>
        <taxon>Vicinamibacteria</taxon>
        <taxon>Vicinamibacterales</taxon>
        <taxon>Vicinamibacteraceae</taxon>
        <taxon>Luteitalea</taxon>
    </lineage>
</organism>
<evidence type="ECO:0000313" key="1">
    <source>
        <dbReference type="EMBL" id="AMY10713.1"/>
    </source>
</evidence>
<sequence>MEVAIPKSLEALVRRKVEEGHYATEVEVVADALRLMQVRDEVGAVKRERLRDALARGYEDIAAGRVVDLETDDQIDAFFASL</sequence>
<dbReference type="InterPro" id="IPR010985">
    <property type="entry name" value="Ribbon_hlx_hlx"/>
</dbReference>
<dbReference type="RefSeq" id="WP_110172323.1">
    <property type="nucleotide sequence ID" value="NZ_CP015136.1"/>
</dbReference>
<dbReference type="Proteomes" id="UP000076079">
    <property type="component" value="Chromosome"/>
</dbReference>
<dbReference type="GO" id="GO:0006355">
    <property type="term" value="P:regulation of DNA-templated transcription"/>
    <property type="evidence" value="ECO:0007669"/>
    <property type="project" value="InterPro"/>
</dbReference>
<dbReference type="EMBL" id="CP015136">
    <property type="protein sequence ID" value="AMY10713.1"/>
    <property type="molecule type" value="Genomic_DNA"/>
</dbReference>
<dbReference type="SUPFAM" id="SSF47598">
    <property type="entry name" value="Ribbon-helix-helix"/>
    <property type="match status" value="1"/>
</dbReference>
<keyword evidence="2" id="KW-1185">Reference proteome</keyword>
<dbReference type="OrthoDB" id="515108at2"/>
<evidence type="ECO:0000313" key="2">
    <source>
        <dbReference type="Proteomes" id="UP000076079"/>
    </source>
</evidence>
<dbReference type="KEGG" id="abac:LuPra_03952"/>
<dbReference type="STRING" id="1855912.LuPra_03952"/>
<dbReference type="AlphaFoldDB" id="A0A143PRD1"/>
<proteinExistence type="predicted"/>
<protein>
    <submittedName>
        <fullName evidence="1">Putative addiction module antidote protein, family</fullName>
    </submittedName>
</protein>